<comment type="caution">
    <text evidence="1">The sequence shown here is derived from an EMBL/GenBank/DDBJ whole genome shotgun (WGS) entry which is preliminary data.</text>
</comment>
<evidence type="ECO:0000313" key="2">
    <source>
        <dbReference type="Proteomes" id="UP000004968"/>
    </source>
</evidence>
<proteinExistence type="predicted"/>
<gene>
    <name evidence="1" type="ORF">CLOSTHATH_00425</name>
</gene>
<organism evidence="1 2">
    <name type="scientific">Hungatella hathewayi DSM 13479</name>
    <dbReference type="NCBI Taxonomy" id="566550"/>
    <lineage>
        <taxon>Bacteria</taxon>
        <taxon>Bacillati</taxon>
        <taxon>Bacillota</taxon>
        <taxon>Clostridia</taxon>
        <taxon>Lachnospirales</taxon>
        <taxon>Lachnospiraceae</taxon>
        <taxon>Hungatella</taxon>
    </lineage>
</organism>
<dbReference type="Proteomes" id="UP000004968">
    <property type="component" value="Unassembled WGS sequence"/>
</dbReference>
<dbReference type="EMBL" id="ACIO01000025">
    <property type="protein sequence ID" value="EFD01379.1"/>
    <property type="molecule type" value="Genomic_DNA"/>
</dbReference>
<dbReference type="AlphaFoldDB" id="D3AA04"/>
<reference evidence="1 2" key="1">
    <citation type="submission" date="2010-01" db="EMBL/GenBank/DDBJ databases">
        <authorList>
            <person name="Weinstock G."/>
            <person name="Sodergren E."/>
            <person name="Clifton S."/>
            <person name="Fulton L."/>
            <person name="Fulton B."/>
            <person name="Courtney L."/>
            <person name="Fronick C."/>
            <person name="Harrison M."/>
            <person name="Strong C."/>
            <person name="Farmer C."/>
            <person name="Delahaunty K."/>
            <person name="Markovic C."/>
            <person name="Hall O."/>
            <person name="Minx P."/>
            <person name="Tomlinson C."/>
            <person name="Mitreva M."/>
            <person name="Nelson J."/>
            <person name="Hou S."/>
            <person name="Wollam A."/>
            <person name="Pepin K.H."/>
            <person name="Johnson M."/>
            <person name="Bhonagiri V."/>
            <person name="Nash W.E."/>
            <person name="Warren W."/>
            <person name="Chinwalla A."/>
            <person name="Mardis E.R."/>
            <person name="Wilson R.K."/>
        </authorList>
    </citation>
    <scope>NUCLEOTIDE SEQUENCE [LARGE SCALE GENOMIC DNA]</scope>
    <source>
        <strain evidence="1 2">DSM 13479</strain>
    </source>
</reference>
<evidence type="ECO:0000313" key="1">
    <source>
        <dbReference type="EMBL" id="EFD01379.1"/>
    </source>
</evidence>
<accession>D3AA04</accession>
<dbReference type="HOGENOM" id="CLU_3271238_0_0_9"/>
<protein>
    <submittedName>
        <fullName evidence="1">Uncharacterized protein</fullName>
    </submittedName>
</protein>
<sequence length="41" mass="4608">MLSLFHKSAVEACLCMYNSWKHNKTGLELSLRTSGKICHAV</sequence>
<name>D3AA04_9FIRM</name>